<evidence type="ECO:0000256" key="1">
    <source>
        <dbReference type="SAM" id="Phobius"/>
    </source>
</evidence>
<keyword evidence="1" id="KW-0472">Membrane</keyword>
<evidence type="ECO:0008006" key="3">
    <source>
        <dbReference type="Google" id="ProtNLM"/>
    </source>
</evidence>
<protein>
    <recommendedName>
        <fullName evidence="3">Cell division protein FtsL</fullName>
    </recommendedName>
</protein>
<dbReference type="AlphaFoldDB" id="A0A644YRC3"/>
<organism evidence="2">
    <name type="scientific">bioreactor metagenome</name>
    <dbReference type="NCBI Taxonomy" id="1076179"/>
    <lineage>
        <taxon>unclassified sequences</taxon>
        <taxon>metagenomes</taxon>
        <taxon>ecological metagenomes</taxon>
    </lineage>
</organism>
<accession>A0A644YRC3</accession>
<gene>
    <name evidence="2" type="ORF">SDC9_77088</name>
</gene>
<comment type="caution">
    <text evidence="2">The sequence shown here is derived from an EMBL/GenBank/DDBJ whole genome shotgun (WGS) entry which is preliminary data.</text>
</comment>
<keyword evidence="1" id="KW-1133">Transmembrane helix</keyword>
<keyword evidence="1" id="KW-0812">Transmembrane</keyword>
<sequence length="174" mass="19674">MNRQDDRDRLYGISAGKVSVAYDMSVFDVRNKGKGLHNVTSIVNNRRRQEARRTLVRDASICLFVVFMLAGIILSSTQLTELTAQASSLKTHHEELLSEQKKLQAILDMRTNLKEVESIATDELYMQKLEQAQIVYVHLTETDHGEVVGDDRSVAVRTIDLLRNAALKLGEYVN</sequence>
<name>A0A644YRC3_9ZZZZ</name>
<proteinExistence type="predicted"/>
<dbReference type="EMBL" id="VSSQ01005815">
    <property type="protein sequence ID" value="MPM30538.1"/>
    <property type="molecule type" value="Genomic_DNA"/>
</dbReference>
<evidence type="ECO:0000313" key="2">
    <source>
        <dbReference type="EMBL" id="MPM30538.1"/>
    </source>
</evidence>
<feature type="transmembrane region" description="Helical" evidence="1">
    <location>
        <begin position="55"/>
        <end position="74"/>
    </location>
</feature>
<reference evidence="2" key="1">
    <citation type="submission" date="2019-08" db="EMBL/GenBank/DDBJ databases">
        <authorList>
            <person name="Kucharzyk K."/>
            <person name="Murdoch R.W."/>
            <person name="Higgins S."/>
            <person name="Loffler F."/>
        </authorList>
    </citation>
    <scope>NUCLEOTIDE SEQUENCE</scope>
</reference>